<name>A0A1I7XAC8_HETBA</name>
<dbReference type="Proteomes" id="UP000095283">
    <property type="component" value="Unplaced"/>
</dbReference>
<reference evidence="2" key="1">
    <citation type="submission" date="2016-11" db="UniProtKB">
        <authorList>
            <consortium name="WormBaseParasite"/>
        </authorList>
    </citation>
    <scope>IDENTIFICATION</scope>
</reference>
<evidence type="ECO:0000313" key="1">
    <source>
        <dbReference type="Proteomes" id="UP000095283"/>
    </source>
</evidence>
<accession>A0A1I7XAC8</accession>
<dbReference type="InterPro" id="IPR027417">
    <property type="entry name" value="P-loop_NTPase"/>
</dbReference>
<organism evidence="1 2">
    <name type="scientific">Heterorhabditis bacteriophora</name>
    <name type="common">Entomopathogenic nematode worm</name>
    <dbReference type="NCBI Taxonomy" id="37862"/>
    <lineage>
        <taxon>Eukaryota</taxon>
        <taxon>Metazoa</taxon>
        <taxon>Ecdysozoa</taxon>
        <taxon>Nematoda</taxon>
        <taxon>Chromadorea</taxon>
        <taxon>Rhabditida</taxon>
        <taxon>Rhabditina</taxon>
        <taxon>Rhabditomorpha</taxon>
        <taxon>Strongyloidea</taxon>
        <taxon>Heterorhabditidae</taxon>
        <taxon>Heterorhabditis</taxon>
    </lineage>
</organism>
<sequence length="116" mass="12488">MSQKYKYASNLAKVQPVTKSSEIIDTIYGNLSMSNNNQNNIDSDIVPFGTGKTVVGTVIAGSNVLLKHKLVIMTAMTNAAVSQFTETLLAIDEFRGLTVLRISIIGISPGNEGRLE</sequence>
<dbReference type="WBParaSite" id="Hba_14405">
    <property type="protein sequence ID" value="Hba_14405"/>
    <property type="gene ID" value="Hba_14405"/>
</dbReference>
<proteinExistence type="predicted"/>
<evidence type="ECO:0000313" key="2">
    <source>
        <dbReference type="WBParaSite" id="Hba_14405"/>
    </source>
</evidence>
<keyword evidence="1" id="KW-1185">Reference proteome</keyword>
<protein>
    <submittedName>
        <fullName evidence="2">ResIII domain-containing protein</fullName>
    </submittedName>
</protein>
<dbReference type="AlphaFoldDB" id="A0A1I7XAC8"/>
<dbReference type="Gene3D" id="3.40.50.300">
    <property type="entry name" value="P-loop containing nucleotide triphosphate hydrolases"/>
    <property type="match status" value="1"/>
</dbReference>